<organism evidence="1 2">
    <name type="scientific">Actinorhabdospora filicis</name>
    <dbReference type="NCBI Taxonomy" id="1785913"/>
    <lineage>
        <taxon>Bacteria</taxon>
        <taxon>Bacillati</taxon>
        <taxon>Actinomycetota</taxon>
        <taxon>Actinomycetes</taxon>
        <taxon>Micromonosporales</taxon>
        <taxon>Micromonosporaceae</taxon>
        <taxon>Actinorhabdospora</taxon>
    </lineage>
</organism>
<dbReference type="Gene3D" id="3.40.50.300">
    <property type="entry name" value="P-loop containing nucleotide triphosphate hydrolases"/>
    <property type="match status" value="1"/>
</dbReference>
<evidence type="ECO:0000313" key="1">
    <source>
        <dbReference type="EMBL" id="GLZ79656.1"/>
    </source>
</evidence>
<dbReference type="SUPFAM" id="SSF52540">
    <property type="entry name" value="P-loop containing nucleoside triphosphate hydrolases"/>
    <property type="match status" value="1"/>
</dbReference>
<dbReference type="AlphaFoldDB" id="A0A9W6WBK3"/>
<reference evidence="1" key="1">
    <citation type="submission" date="2023-03" db="EMBL/GenBank/DDBJ databases">
        <title>Actinorhabdospora filicis NBRC 111898.</title>
        <authorList>
            <person name="Ichikawa N."/>
            <person name="Sato H."/>
            <person name="Tonouchi N."/>
        </authorList>
    </citation>
    <scope>NUCLEOTIDE SEQUENCE</scope>
    <source>
        <strain evidence="1">NBRC 111898</strain>
    </source>
</reference>
<proteinExistence type="predicted"/>
<dbReference type="EMBL" id="BSTX01000003">
    <property type="protein sequence ID" value="GLZ79656.1"/>
    <property type="molecule type" value="Genomic_DNA"/>
</dbReference>
<dbReference type="InterPro" id="IPR027417">
    <property type="entry name" value="P-loop_NTPase"/>
</dbReference>
<dbReference type="RefSeq" id="WP_285664800.1">
    <property type="nucleotide sequence ID" value="NZ_BSTX01000003.1"/>
</dbReference>
<name>A0A9W6WBK3_9ACTN</name>
<protein>
    <recommendedName>
        <fullName evidence="3">Sulfotransferase</fullName>
    </recommendedName>
</protein>
<gene>
    <name evidence="1" type="ORF">Afil01_44630</name>
</gene>
<evidence type="ECO:0008006" key="3">
    <source>
        <dbReference type="Google" id="ProtNLM"/>
    </source>
</evidence>
<keyword evidence="2" id="KW-1185">Reference proteome</keyword>
<evidence type="ECO:0000313" key="2">
    <source>
        <dbReference type="Proteomes" id="UP001165079"/>
    </source>
</evidence>
<sequence length="343" mass="38021">MRPVTFVVGTGRSGSSELSRILNLHPGVLSLNEMLSALTPNALPEGTLDGEEFWAILSEPQETFERMIRSQAPLPEFLYPKNPGRFSSEDGGIPGIALMTLPLLTDDTDALYDRLEPLVRSWPERDARGHYEALFDVLCADLGREVVVERSGYSTWWIPRLREVFPDARFVHLYRQGPDCAMSMSLHPGYRMLHRLHEVVELAGVEGIADLGPEHMAALPPHLRGLFADPFERSLLMDPDMPIEGFGRLWSMQVIQASEELAKLPSERHTTLAYEDLLDDPRGELTRLAEFAGTGPDEAWLATATARLDPSRRGAALSLPVEDRAALWEACAPGEAAITSSRA</sequence>
<comment type="caution">
    <text evidence="1">The sequence shown here is derived from an EMBL/GenBank/DDBJ whole genome shotgun (WGS) entry which is preliminary data.</text>
</comment>
<accession>A0A9W6WBK3</accession>
<dbReference type="Proteomes" id="UP001165079">
    <property type="component" value="Unassembled WGS sequence"/>
</dbReference>